<evidence type="ECO:0000313" key="8">
    <source>
        <dbReference type="EMBL" id="THV43056.1"/>
    </source>
</evidence>
<keyword evidence="3 6" id="KW-0812">Transmembrane</keyword>
<feature type="transmembrane region" description="Helical" evidence="6">
    <location>
        <begin position="87"/>
        <end position="111"/>
    </location>
</feature>
<reference evidence="8 9" key="2">
    <citation type="submission" date="2019-05" db="EMBL/GenBank/DDBJ databases">
        <title>Glycomyces buryatensis sp. nov.</title>
        <authorList>
            <person name="Nikitina E."/>
        </authorList>
    </citation>
    <scope>NUCLEOTIDE SEQUENCE [LARGE SCALE GENOMIC DNA]</scope>
    <source>
        <strain evidence="8 9">18</strain>
    </source>
</reference>
<evidence type="ECO:0000256" key="6">
    <source>
        <dbReference type="SAM" id="Phobius"/>
    </source>
</evidence>
<dbReference type="PANTHER" id="PTHR32322:SF2">
    <property type="entry name" value="EAMA DOMAIN-CONTAINING PROTEIN"/>
    <property type="match status" value="1"/>
</dbReference>
<comment type="caution">
    <text evidence="8">The sequence shown here is derived from an EMBL/GenBank/DDBJ whole genome shotgun (WGS) entry which is preliminary data.</text>
</comment>
<feature type="transmembrane region" description="Helical" evidence="6">
    <location>
        <begin position="204"/>
        <end position="224"/>
    </location>
</feature>
<reference evidence="9" key="1">
    <citation type="submission" date="2019-04" db="EMBL/GenBank/DDBJ databases">
        <title>Nocardioides xinjiangensis sp. nov.</title>
        <authorList>
            <person name="Liu S."/>
        </authorList>
    </citation>
    <scope>NUCLEOTIDE SEQUENCE [LARGE SCALE GENOMIC DNA]</scope>
    <source>
        <strain evidence="9">18</strain>
    </source>
</reference>
<accession>A0A4V4HSU8</accession>
<evidence type="ECO:0000256" key="5">
    <source>
        <dbReference type="ARBA" id="ARBA00023136"/>
    </source>
</evidence>
<feature type="transmembrane region" description="Helical" evidence="6">
    <location>
        <begin position="236"/>
        <end position="256"/>
    </location>
</feature>
<feature type="transmembrane region" description="Helical" evidence="6">
    <location>
        <begin position="56"/>
        <end position="75"/>
    </location>
</feature>
<keyword evidence="4 6" id="KW-1133">Transmembrane helix</keyword>
<keyword evidence="5 6" id="KW-0472">Membrane</keyword>
<sequence length="316" mass="31644">MTTTLESSARPRALQRAAARRGLLFLTVTGLAWGTTGAVSDLVYRSSDMGPIALSFWRHLGGMALLLVAIAFLRSRRRRPAAAAKGGLPRVVVLGCIGVAMAVFQTAYFAAVESTGVAVATIVTLGSGPILTAIGGRIFLGERVGLGGAGAIAGALVGLTVLVVGNGAGVASPAGVALSVLSASGYAVFTLLGRHAGGAGEDPFTLTVWAFGIGAAVLVVPAAFEGLIPPTDQLAHVALLIGYLAVFTTALAYPFYFAGTARVRATTAAVMMLLEPATAAVLAVSLLGEPLTVATAAGALVMLASIACLAAAESRA</sequence>
<dbReference type="Proteomes" id="UP000308760">
    <property type="component" value="Unassembled WGS sequence"/>
</dbReference>
<dbReference type="Pfam" id="PF00892">
    <property type="entry name" value="EamA"/>
    <property type="match status" value="2"/>
</dbReference>
<feature type="transmembrane region" description="Helical" evidence="6">
    <location>
        <begin position="170"/>
        <end position="192"/>
    </location>
</feature>
<organism evidence="8 9">
    <name type="scientific">Glycomyces buryatensis</name>
    <dbReference type="NCBI Taxonomy" id="2570927"/>
    <lineage>
        <taxon>Bacteria</taxon>
        <taxon>Bacillati</taxon>
        <taxon>Actinomycetota</taxon>
        <taxon>Actinomycetes</taxon>
        <taxon>Glycomycetales</taxon>
        <taxon>Glycomycetaceae</taxon>
        <taxon>Glycomyces</taxon>
    </lineage>
</organism>
<feature type="transmembrane region" description="Helical" evidence="6">
    <location>
        <begin position="21"/>
        <end position="44"/>
    </location>
</feature>
<evidence type="ECO:0000259" key="7">
    <source>
        <dbReference type="Pfam" id="PF00892"/>
    </source>
</evidence>
<feature type="transmembrane region" description="Helical" evidence="6">
    <location>
        <begin position="268"/>
        <end position="287"/>
    </location>
</feature>
<dbReference type="AlphaFoldDB" id="A0A4V4HSU8"/>
<comment type="similarity">
    <text evidence="2">Belongs to the EamA transporter family.</text>
</comment>
<evidence type="ECO:0000313" key="9">
    <source>
        <dbReference type="Proteomes" id="UP000308760"/>
    </source>
</evidence>
<evidence type="ECO:0000256" key="3">
    <source>
        <dbReference type="ARBA" id="ARBA00022692"/>
    </source>
</evidence>
<dbReference type="InterPro" id="IPR037185">
    <property type="entry name" value="EmrE-like"/>
</dbReference>
<feature type="transmembrane region" description="Helical" evidence="6">
    <location>
        <begin position="293"/>
        <end position="312"/>
    </location>
</feature>
<keyword evidence="9" id="KW-1185">Reference proteome</keyword>
<dbReference type="InterPro" id="IPR050638">
    <property type="entry name" value="AA-Vitamin_Transporters"/>
</dbReference>
<evidence type="ECO:0000256" key="1">
    <source>
        <dbReference type="ARBA" id="ARBA00004141"/>
    </source>
</evidence>
<proteinExistence type="inferred from homology"/>
<dbReference type="EMBL" id="STGY01000008">
    <property type="protein sequence ID" value="THV43056.1"/>
    <property type="molecule type" value="Genomic_DNA"/>
</dbReference>
<feature type="domain" description="EamA" evidence="7">
    <location>
        <begin position="175"/>
        <end position="309"/>
    </location>
</feature>
<dbReference type="InterPro" id="IPR000620">
    <property type="entry name" value="EamA_dom"/>
</dbReference>
<dbReference type="PANTHER" id="PTHR32322">
    <property type="entry name" value="INNER MEMBRANE TRANSPORTER"/>
    <property type="match status" value="1"/>
</dbReference>
<comment type="subcellular location">
    <subcellularLocation>
        <location evidence="1">Membrane</location>
        <topology evidence="1">Multi-pass membrane protein</topology>
    </subcellularLocation>
</comment>
<dbReference type="RefSeq" id="WP_136533087.1">
    <property type="nucleotide sequence ID" value="NZ_STGY01000008.1"/>
</dbReference>
<feature type="transmembrane region" description="Helical" evidence="6">
    <location>
        <begin position="117"/>
        <end position="139"/>
    </location>
</feature>
<name>A0A4V4HSU8_9ACTN</name>
<evidence type="ECO:0000256" key="2">
    <source>
        <dbReference type="ARBA" id="ARBA00007362"/>
    </source>
</evidence>
<evidence type="ECO:0000256" key="4">
    <source>
        <dbReference type="ARBA" id="ARBA00022989"/>
    </source>
</evidence>
<dbReference type="SUPFAM" id="SSF103481">
    <property type="entry name" value="Multidrug resistance efflux transporter EmrE"/>
    <property type="match status" value="2"/>
</dbReference>
<gene>
    <name evidence="8" type="ORF">FAB82_03110</name>
</gene>
<feature type="transmembrane region" description="Helical" evidence="6">
    <location>
        <begin position="146"/>
        <end position="164"/>
    </location>
</feature>
<dbReference type="OrthoDB" id="3821087at2"/>
<protein>
    <submittedName>
        <fullName evidence="8">EamA/RhaT family transporter</fullName>
    </submittedName>
</protein>
<feature type="domain" description="EamA" evidence="7">
    <location>
        <begin position="21"/>
        <end position="163"/>
    </location>
</feature>
<dbReference type="GO" id="GO:0016020">
    <property type="term" value="C:membrane"/>
    <property type="evidence" value="ECO:0007669"/>
    <property type="project" value="UniProtKB-SubCell"/>
</dbReference>